<sequence length="312" mass="33053">MLTAAPLAARSAIALCSLAAAGRGHLGVVIRAANLTDPGDCEALCCVRKPVEFVVEQGSKGFLGQVAVLEPEVARRRRVQARLGSAIRDKARVLIAADAGAAELAVIGTVDCVALPAGKGRRAMGPELPQRLLIRNLWVAEAFRRQGIGRRLMDAAEELAAEMHIEFLSLDVLADNEPARRLYEGLGFTDLEPPPVPVPNWLRGALSLGKALAPPAADRSPAITYWMFSRSCARGASARSASLAARSPASVARRAFCRSFLALRAAARAASCSLVGSFFFGAVRSMYERSAACTDSRSPAAFSCFRSTSMVA</sequence>
<evidence type="ECO:0000313" key="5">
    <source>
        <dbReference type="Proteomes" id="UP000013827"/>
    </source>
</evidence>
<dbReference type="GeneID" id="17264392"/>
<dbReference type="PROSITE" id="PS51186">
    <property type="entry name" value="GNAT"/>
    <property type="match status" value="1"/>
</dbReference>
<proteinExistence type="predicted"/>
<dbReference type="InterPro" id="IPR050680">
    <property type="entry name" value="YpeA/RimI_acetyltransf"/>
</dbReference>
<dbReference type="InterPro" id="IPR000182">
    <property type="entry name" value="GNAT_dom"/>
</dbReference>
<dbReference type="InterPro" id="IPR016181">
    <property type="entry name" value="Acyl_CoA_acyltransferase"/>
</dbReference>
<dbReference type="AlphaFoldDB" id="A0A0D3J5R0"/>
<name>A0A0D3J5R0_EMIH1</name>
<organism evidence="4 5">
    <name type="scientific">Emiliania huxleyi (strain CCMP1516)</name>
    <dbReference type="NCBI Taxonomy" id="280463"/>
    <lineage>
        <taxon>Eukaryota</taxon>
        <taxon>Haptista</taxon>
        <taxon>Haptophyta</taxon>
        <taxon>Prymnesiophyceae</taxon>
        <taxon>Isochrysidales</taxon>
        <taxon>Noelaerhabdaceae</taxon>
        <taxon>Emiliania</taxon>
    </lineage>
</organism>
<dbReference type="CDD" id="cd04301">
    <property type="entry name" value="NAT_SF"/>
    <property type="match status" value="1"/>
</dbReference>
<keyword evidence="2" id="KW-0012">Acyltransferase</keyword>
<keyword evidence="1" id="KW-0808">Transferase</keyword>
<dbReference type="GO" id="GO:0016747">
    <property type="term" value="F:acyltransferase activity, transferring groups other than amino-acyl groups"/>
    <property type="evidence" value="ECO:0007669"/>
    <property type="project" value="InterPro"/>
</dbReference>
<dbReference type="SUPFAM" id="SSF55729">
    <property type="entry name" value="Acyl-CoA N-acyltransferases (Nat)"/>
    <property type="match status" value="1"/>
</dbReference>
<evidence type="ECO:0000256" key="1">
    <source>
        <dbReference type="ARBA" id="ARBA00022679"/>
    </source>
</evidence>
<dbReference type="PANTHER" id="PTHR43420">
    <property type="entry name" value="ACETYLTRANSFERASE"/>
    <property type="match status" value="1"/>
</dbReference>
<keyword evidence="5" id="KW-1185">Reference proteome</keyword>
<reference evidence="5" key="1">
    <citation type="journal article" date="2013" name="Nature">
        <title>Pan genome of the phytoplankton Emiliania underpins its global distribution.</title>
        <authorList>
            <person name="Read B.A."/>
            <person name="Kegel J."/>
            <person name="Klute M.J."/>
            <person name="Kuo A."/>
            <person name="Lefebvre S.C."/>
            <person name="Maumus F."/>
            <person name="Mayer C."/>
            <person name="Miller J."/>
            <person name="Monier A."/>
            <person name="Salamov A."/>
            <person name="Young J."/>
            <person name="Aguilar M."/>
            <person name="Claverie J.M."/>
            <person name="Frickenhaus S."/>
            <person name="Gonzalez K."/>
            <person name="Herman E.K."/>
            <person name="Lin Y.C."/>
            <person name="Napier J."/>
            <person name="Ogata H."/>
            <person name="Sarno A.F."/>
            <person name="Shmutz J."/>
            <person name="Schroeder D."/>
            <person name="de Vargas C."/>
            <person name="Verret F."/>
            <person name="von Dassow P."/>
            <person name="Valentin K."/>
            <person name="Van de Peer Y."/>
            <person name="Wheeler G."/>
            <person name="Dacks J.B."/>
            <person name="Delwiche C.F."/>
            <person name="Dyhrman S.T."/>
            <person name="Glockner G."/>
            <person name="John U."/>
            <person name="Richards T."/>
            <person name="Worden A.Z."/>
            <person name="Zhang X."/>
            <person name="Grigoriev I.V."/>
            <person name="Allen A.E."/>
            <person name="Bidle K."/>
            <person name="Borodovsky M."/>
            <person name="Bowler C."/>
            <person name="Brownlee C."/>
            <person name="Cock J.M."/>
            <person name="Elias M."/>
            <person name="Gladyshev V.N."/>
            <person name="Groth M."/>
            <person name="Guda C."/>
            <person name="Hadaegh A."/>
            <person name="Iglesias-Rodriguez M.D."/>
            <person name="Jenkins J."/>
            <person name="Jones B.M."/>
            <person name="Lawson T."/>
            <person name="Leese F."/>
            <person name="Lindquist E."/>
            <person name="Lobanov A."/>
            <person name="Lomsadze A."/>
            <person name="Malik S.B."/>
            <person name="Marsh M.E."/>
            <person name="Mackinder L."/>
            <person name="Mock T."/>
            <person name="Mueller-Roeber B."/>
            <person name="Pagarete A."/>
            <person name="Parker M."/>
            <person name="Probert I."/>
            <person name="Quesneville H."/>
            <person name="Raines C."/>
            <person name="Rensing S.A."/>
            <person name="Riano-Pachon D.M."/>
            <person name="Richier S."/>
            <person name="Rokitta S."/>
            <person name="Shiraiwa Y."/>
            <person name="Soanes D.M."/>
            <person name="van der Giezen M."/>
            <person name="Wahlund T.M."/>
            <person name="Williams B."/>
            <person name="Wilson W."/>
            <person name="Wolfe G."/>
            <person name="Wurch L.L."/>
        </authorList>
    </citation>
    <scope>NUCLEOTIDE SEQUENCE</scope>
</reference>
<dbReference type="RefSeq" id="XP_005771274.1">
    <property type="nucleotide sequence ID" value="XM_005771217.1"/>
</dbReference>
<dbReference type="Pfam" id="PF00583">
    <property type="entry name" value="Acetyltransf_1"/>
    <property type="match status" value="1"/>
</dbReference>
<reference evidence="4" key="2">
    <citation type="submission" date="2024-10" db="UniProtKB">
        <authorList>
            <consortium name="EnsemblProtists"/>
        </authorList>
    </citation>
    <scope>IDENTIFICATION</scope>
</reference>
<evidence type="ECO:0000313" key="4">
    <source>
        <dbReference type="EnsemblProtists" id="EOD18845"/>
    </source>
</evidence>
<dbReference type="KEGG" id="ehx:EMIHUDRAFT_102336"/>
<evidence type="ECO:0000259" key="3">
    <source>
        <dbReference type="PROSITE" id="PS51186"/>
    </source>
</evidence>
<dbReference type="Proteomes" id="UP000013827">
    <property type="component" value="Unassembled WGS sequence"/>
</dbReference>
<dbReference type="PaxDb" id="2903-EOD18845"/>
<dbReference type="HOGENOM" id="CLU_077539_0_0_1"/>
<dbReference type="Gene3D" id="3.40.630.30">
    <property type="match status" value="1"/>
</dbReference>
<accession>A0A0D3J5R0</accession>
<feature type="domain" description="N-acetyltransferase" evidence="3">
    <location>
        <begin position="53"/>
        <end position="213"/>
    </location>
</feature>
<protein>
    <recommendedName>
        <fullName evidence="3">N-acetyltransferase domain-containing protein</fullName>
    </recommendedName>
</protein>
<dbReference type="EnsemblProtists" id="EOD18845">
    <property type="protein sequence ID" value="EOD18845"/>
    <property type="gene ID" value="EMIHUDRAFT_102336"/>
</dbReference>
<evidence type="ECO:0000256" key="2">
    <source>
        <dbReference type="ARBA" id="ARBA00023315"/>
    </source>
</evidence>